<dbReference type="Proteomes" id="UP000054721">
    <property type="component" value="Unassembled WGS sequence"/>
</dbReference>
<evidence type="ECO:0000313" key="1">
    <source>
        <dbReference type="EMBL" id="KRZ49876.1"/>
    </source>
</evidence>
<sequence>MQKESLRCDLVFIANFANFIQAFTFLEKRSETPVDTLQVFDEVIDNIHKIPGIVGEDITTNIYLKEMKSIAEVLKGKIVMNTESAVCFKYAPTDNIA</sequence>
<organism evidence="1 2">
    <name type="scientific">Trichinella nativa</name>
    <dbReference type="NCBI Taxonomy" id="6335"/>
    <lineage>
        <taxon>Eukaryota</taxon>
        <taxon>Metazoa</taxon>
        <taxon>Ecdysozoa</taxon>
        <taxon>Nematoda</taxon>
        <taxon>Enoplea</taxon>
        <taxon>Dorylaimia</taxon>
        <taxon>Trichinellida</taxon>
        <taxon>Trichinellidae</taxon>
        <taxon>Trichinella</taxon>
    </lineage>
</organism>
<name>A0A0V1KRH3_9BILA</name>
<comment type="caution">
    <text evidence="1">The sequence shown here is derived from an EMBL/GenBank/DDBJ whole genome shotgun (WGS) entry which is preliminary data.</text>
</comment>
<dbReference type="AlphaFoldDB" id="A0A0V1KRH3"/>
<gene>
    <name evidence="1" type="ORF">T02_12560</name>
</gene>
<reference evidence="1 2" key="1">
    <citation type="submission" date="2015-05" db="EMBL/GenBank/DDBJ databases">
        <title>Evolution of Trichinella species and genotypes.</title>
        <authorList>
            <person name="Korhonen P.K."/>
            <person name="Edoardo P."/>
            <person name="Giuseppe L.R."/>
            <person name="Gasser R.B."/>
        </authorList>
    </citation>
    <scope>NUCLEOTIDE SEQUENCE [LARGE SCALE GENOMIC DNA]</scope>
    <source>
        <strain evidence="1">ISS10</strain>
    </source>
</reference>
<keyword evidence="2" id="KW-1185">Reference proteome</keyword>
<proteinExistence type="predicted"/>
<protein>
    <submittedName>
        <fullName evidence="1">Uncharacterized protein</fullName>
    </submittedName>
</protein>
<evidence type="ECO:0000313" key="2">
    <source>
        <dbReference type="Proteomes" id="UP000054721"/>
    </source>
</evidence>
<accession>A0A0V1KRH3</accession>
<dbReference type="EMBL" id="JYDW01000289">
    <property type="protein sequence ID" value="KRZ49876.1"/>
    <property type="molecule type" value="Genomic_DNA"/>
</dbReference>